<name>A0ABX7P7I0_9BACT</name>
<keyword evidence="3" id="KW-0325">Glycoprotein</keyword>
<comment type="subcellular location">
    <subcellularLocation>
        <location evidence="1">Cell envelope</location>
    </subcellularLocation>
</comment>
<organism evidence="5 6">
    <name type="scientific">Pyxidicoccus parkwayensis</name>
    <dbReference type="NCBI Taxonomy" id="2813578"/>
    <lineage>
        <taxon>Bacteria</taxon>
        <taxon>Pseudomonadati</taxon>
        <taxon>Myxococcota</taxon>
        <taxon>Myxococcia</taxon>
        <taxon>Myxococcales</taxon>
        <taxon>Cystobacterineae</taxon>
        <taxon>Myxococcaceae</taxon>
        <taxon>Pyxidicoccus</taxon>
    </lineage>
</organism>
<evidence type="ECO:0000313" key="5">
    <source>
        <dbReference type="EMBL" id="QSQ26411.1"/>
    </source>
</evidence>
<dbReference type="PANTHER" id="PTHR31018">
    <property type="entry name" value="SPORULATION-SPECIFIC PROTEIN-RELATED"/>
    <property type="match status" value="1"/>
</dbReference>
<gene>
    <name evidence="5" type="ORF">JY651_16415</name>
</gene>
<evidence type="ECO:0000256" key="2">
    <source>
        <dbReference type="ARBA" id="ARBA00022729"/>
    </source>
</evidence>
<dbReference type="Pfam" id="PF23657">
    <property type="entry name" value="DUF7151"/>
    <property type="match status" value="3"/>
</dbReference>
<evidence type="ECO:0000256" key="3">
    <source>
        <dbReference type="ARBA" id="ARBA00023180"/>
    </source>
</evidence>
<feature type="domain" description="DUF7151" evidence="4">
    <location>
        <begin position="190"/>
        <end position="231"/>
    </location>
</feature>
<dbReference type="InterPro" id="IPR018247">
    <property type="entry name" value="EF_Hand_1_Ca_BS"/>
</dbReference>
<feature type="domain" description="DUF7151" evidence="4">
    <location>
        <begin position="30"/>
        <end position="73"/>
    </location>
</feature>
<keyword evidence="6" id="KW-1185">Reference proteome</keyword>
<protein>
    <recommendedName>
        <fullName evidence="4">DUF7151 domain-containing protein</fullName>
    </recommendedName>
</protein>
<dbReference type="SUPFAM" id="SSF52058">
    <property type="entry name" value="L domain-like"/>
    <property type="match status" value="2"/>
</dbReference>
<feature type="domain" description="DUF7151" evidence="4">
    <location>
        <begin position="81"/>
        <end position="124"/>
    </location>
</feature>
<sequence length="540" mass="57771">MRWMWMAVLALVTGCDGISLEQLSRQYPQLSRTEPEPVGANCSLGGHSVRIGLDRNGNGVLDDDEVASTTYACTTTVPQVLVRVETVEPGERCAHGGHVARAGPDVDGSGTLEDREVTREVYGCTEPKPEKVFHRIVNQPPASPHPPGGCSWGYTWVEAGPDVDGNGQFDDTEVRTQAILCVDPAKVMVEHMPEPAGTACIDGGTRIQAGIDADGNGQLSNLETHATAFVCKTQFTFYGDYFVRTPEDLAALQVISRIQGSLRVEDTPITELRLPRLVVVDHVVRLWNNPLLTRVELPGLRFVGDDLEVSSNPKLETMRADGADSGRLLVGRSFTLSGNSALRTLTGLQAVSPRLNMMLFDNDALEFHPGEDLPLLGIDFLAGSLDVIENDALQALPFANLLHAGSIGIARNKSLRSLNGLSPGSIGSSLYLENNEALVDVSWLAGVRSLDTLSVEGNTALTSLVGLRSLGLVKSLRVVDNPKLDRFDLPALSQVSQSFTVTGNPKLPTCLATALAAGTYKGIPEQLSITGNDDVATCGD</sequence>
<dbReference type="Proteomes" id="UP000662747">
    <property type="component" value="Chromosome"/>
</dbReference>
<evidence type="ECO:0000313" key="6">
    <source>
        <dbReference type="Proteomes" id="UP000662747"/>
    </source>
</evidence>
<evidence type="ECO:0000259" key="4">
    <source>
        <dbReference type="Pfam" id="PF23657"/>
    </source>
</evidence>
<reference evidence="5 6" key="1">
    <citation type="submission" date="2021-02" db="EMBL/GenBank/DDBJ databases">
        <title>De Novo genome assembly of isolated myxobacteria.</title>
        <authorList>
            <person name="Stevens D.C."/>
        </authorList>
    </citation>
    <scope>NUCLEOTIDE SEQUENCE [LARGE SCALE GENOMIC DNA]</scope>
    <source>
        <strain evidence="6">SCPEA02</strain>
    </source>
</reference>
<accession>A0ABX7P7I0</accession>
<dbReference type="InterPro" id="IPR055575">
    <property type="entry name" value="DUF7151"/>
</dbReference>
<dbReference type="PROSITE" id="PS00018">
    <property type="entry name" value="EF_HAND_1"/>
    <property type="match status" value="1"/>
</dbReference>
<keyword evidence="2" id="KW-0732">Signal</keyword>
<proteinExistence type="predicted"/>
<dbReference type="PANTHER" id="PTHR31018:SF3">
    <property type="entry name" value="RECEPTOR PROTEIN-TYROSINE KINASE"/>
    <property type="match status" value="1"/>
</dbReference>
<evidence type="ECO:0000256" key="1">
    <source>
        <dbReference type="ARBA" id="ARBA00004196"/>
    </source>
</evidence>
<dbReference type="EMBL" id="CP071090">
    <property type="protein sequence ID" value="QSQ26411.1"/>
    <property type="molecule type" value="Genomic_DNA"/>
</dbReference>
<dbReference type="InterPro" id="IPR032675">
    <property type="entry name" value="LRR_dom_sf"/>
</dbReference>
<dbReference type="InterPro" id="IPR051648">
    <property type="entry name" value="CWI-Assembly_Regulator"/>
</dbReference>
<dbReference type="PROSITE" id="PS51257">
    <property type="entry name" value="PROKAR_LIPOPROTEIN"/>
    <property type="match status" value="1"/>
</dbReference>
<dbReference type="Gene3D" id="3.80.10.10">
    <property type="entry name" value="Ribonuclease Inhibitor"/>
    <property type="match status" value="1"/>
</dbReference>